<dbReference type="PANTHER" id="PTHR44591">
    <property type="entry name" value="STRESS RESPONSE REGULATOR PROTEIN 1"/>
    <property type="match status" value="1"/>
</dbReference>
<proteinExistence type="predicted"/>
<dbReference type="Pfam" id="PF08668">
    <property type="entry name" value="HDOD"/>
    <property type="match status" value="1"/>
</dbReference>
<accession>A0A379IPH4</accession>
<keyword evidence="2" id="KW-0902">Two-component regulatory system</keyword>
<evidence type="ECO:0000313" key="3">
    <source>
        <dbReference type="EMBL" id="SUD38036.1"/>
    </source>
</evidence>
<dbReference type="RefSeq" id="WP_013717662.1">
    <property type="nucleotide sequence ID" value="NZ_UGUU01000001.1"/>
</dbReference>
<organism evidence="3 4">
    <name type="scientific">Ectopseudomonas mendocina</name>
    <name type="common">Pseudomonas mendocina</name>
    <dbReference type="NCBI Taxonomy" id="300"/>
    <lineage>
        <taxon>Bacteria</taxon>
        <taxon>Pseudomonadati</taxon>
        <taxon>Pseudomonadota</taxon>
        <taxon>Gammaproteobacteria</taxon>
        <taxon>Pseudomonadales</taxon>
        <taxon>Pseudomonadaceae</taxon>
        <taxon>Ectopseudomonas</taxon>
    </lineage>
</organism>
<dbReference type="Proteomes" id="UP000254260">
    <property type="component" value="Unassembled WGS sequence"/>
</dbReference>
<dbReference type="Gene3D" id="3.40.50.2300">
    <property type="match status" value="1"/>
</dbReference>
<dbReference type="GO" id="GO:0000160">
    <property type="term" value="P:phosphorelay signal transduction system"/>
    <property type="evidence" value="ECO:0007669"/>
    <property type="project" value="UniProtKB-KW"/>
</dbReference>
<dbReference type="Pfam" id="PF00072">
    <property type="entry name" value="Response_reg"/>
    <property type="match status" value="1"/>
</dbReference>
<evidence type="ECO:0000256" key="2">
    <source>
        <dbReference type="ARBA" id="ARBA00023012"/>
    </source>
</evidence>
<protein>
    <submittedName>
        <fullName evidence="3">Response regulator receiver protein</fullName>
    </submittedName>
</protein>
<dbReference type="InterPro" id="IPR001789">
    <property type="entry name" value="Sig_transdc_resp-reg_receiver"/>
</dbReference>
<dbReference type="AlphaFoldDB" id="A0A379IPH4"/>
<dbReference type="EMBL" id="UGUU01000001">
    <property type="protein sequence ID" value="SUD38036.1"/>
    <property type="molecule type" value="Genomic_DNA"/>
</dbReference>
<name>A0A379IPH4_ECTME</name>
<dbReference type="CDD" id="cd00156">
    <property type="entry name" value="REC"/>
    <property type="match status" value="1"/>
</dbReference>
<dbReference type="PROSITE" id="PS50110">
    <property type="entry name" value="RESPONSE_REGULATORY"/>
    <property type="match status" value="1"/>
</dbReference>
<keyword evidence="1" id="KW-0597">Phosphoprotein</keyword>
<dbReference type="SMART" id="SM00448">
    <property type="entry name" value="REC"/>
    <property type="match status" value="1"/>
</dbReference>
<evidence type="ECO:0000256" key="1">
    <source>
        <dbReference type="ARBA" id="ARBA00022553"/>
    </source>
</evidence>
<dbReference type="InterPro" id="IPR011006">
    <property type="entry name" value="CheY-like_superfamily"/>
</dbReference>
<dbReference type="SUPFAM" id="SSF109604">
    <property type="entry name" value="HD-domain/PDEase-like"/>
    <property type="match status" value="1"/>
</dbReference>
<dbReference type="InterPro" id="IPR050595">
    <property type="entry name" value="Bact_response_regulator"/>
</dbReference>
<dbReference type="PROSITE" id="PS51833">
    <property type="entry name" value="HDOD"/>
    <property type="match status" value="1"/>
</dbReference>
<sequence length="374" mass="41176">MRVLILEDDPWIADLLKQIVLSLRPGARVDCQARVADAISAWQREPAQLVIADWNLPDGSGTLLLQAVRSQDREVPLVMITARADRNSVLEVRPLGINAFISKPFQVPKVLECLQRLLPEAPAPTAATPGEEQNFLQHLGALRDEDIDLPLRDDLRQQLLAITEASTSLQQLGDLWQQDPAVQARLVAAANNPLYNNTGQPCSSLADAVRRLGAATALNLVQGLALRPLASLQDADLKALGESLLQTQLTLRLRVAELAKACQLDPAPLQCAAMLQRMGELAVLQQAQSWRQRGLELHEGHLQQALHQYSSELANRLKVHWRLPIGLRELIGACYGLAPGNARREPILMRLATAEMHSADSQEVQRLRRLAGLT</sequence>
<gene>
    <name evidence="3" type="primary">cheY_3</name>
    <name evidence="3" type="ORF">NCTC10899_00802</name>
</gene>
<reference evidence="3 4" key="1">
    <citation type="submission" date="2018-06" db="EMBL/GenBank/DDBJ databases">
        <authorList>
            <consortium name="Pathogen Informatics"/>
            <person name="Doyle S."/>
        </authorList>
    </citation>
    <scope>NUCLEOTIDE SEQUENCE [LARGE SCALE GENOMIC DNA]</scope>
    <source>
        <strain evidence="3 4">NCTC10899</strain>
    </source>
</reference>
<dbReference type="InterPro" id="IPR013976">
    <property type="entry name" value="HDOD"/>
</dbReference>
<dbReference type="OrthoDB" id="2085719at2"/>
<dbReference type="Gene3D" id="1.10.3210.10">
    <property type="entry name" value="Hypothetical protein af1432"/>
    <property type="match status" value="1"/>
</dbReference>
<evidence type="ECO:0000313" key="4">
    <source>
        <dbReference type="Proteomes" id="UP000254260"/>
    </source>
</evidence>
<dbReference type="PANTHER" id="PTHR44591:SF14">
    <property type="entry name" value="PROTEIN PILG"/>
    <property type="match status" value="1"/>
</dbReference>
<dbReference type="SUPFAM" id="SSF52172">
    <property type="entry name" value="CheY-like"/>
    <property type="match status" value="1"/>
</dbReference>